<comment type="caution">
    <text evidence="2">The sequence shown here is derived from an EMBL/GenBank/DDBJ whole genome shotgun (WGS) entry which is preliminary data.</text>
</comment>
<dbReference type="Gene3D" id="3.40.1580.10">
    <property type="entry name" value="SMI1/KNR4-like"/>
    <property type="match status" value="1"/>
</dbReference>
<reference evidence="2 3" key="1">
    <citation type="submission" date="2018-04" db="EMBL/GenBank/DDBJ databases">
        <title>Genomic Encyclopedia of Archaeal and Bacterial Type Strains, Phase II (KMG-II): from individual species to whole genera.</title>
        <authorList>
            <person name="Goeker M."/>
        </authorList>
    </citation>
    <scope>NUCLEOTIDE SEQUENCE [LARGE SCALE GENOMIC DNA]</scope>
    <source>
        <strain evidence="2 3">DSM 45169</strain>
    </source>
</reference>
<dbReference type="EMBL" id="PZZP01000001">
    <property type="protein sequence ID" value="PTM57549.1"/>
    <property type="molecule type" value="Genomic_DNA"/>
</dbReference>
<keyword evidence="3" id="KW-1185">Reference proteome</keyword>
<feature type="domain" description="Knr4/Smi1-like" evidence="1">
    <location>
        <begin position="8"/>
        <end position="138"/>
    </location>
</feature>
<gene>
    <name evidence="2" type="ORF">C8J48_0098</name>
</gene>
<dbReference type="InterPro" id="IPR037883">
    <property type="entry name" value="Knr4/Smi1-like_sf"/>
</dbReference>
<protein>
    <submittedName>
        <fullName evidence="2">SUKH superfamily protein</fullName>
    </submittedName>
</protein>
<dbReference type="InterPro" id="IPR018958">
    <property type="entry name" value="Knr4/Smi1-like_dom"/>
</dbReference>
<evidence type="ECO:0000313" key="3">
    <source>
        <dbReference type="Proteomes" id="UP000241639"/>
    </source>
</evidence>
<dbReference type="SUPFAM" id="SSF160631">
    <property type="entry name" value="SMI1/KNR4-like"/>
    <property type="match status" value="1"/>
</dbReference>
<sequence length="143" mass="16953">MQWENGEKLDDHLIREMERYFGFRLPLDFVNVVKQYDGGRPVQYFFDYDRRKRVMFGELLSFNPNKKFNAVSAYGSLYEDEDIELPKELVPFALDPAGNLYCFDYSQDNIRPSVVFVDHEGSEDVDYICDTFTDLVNKLYLDR</sequence>
<evidence type="ECO:0000259" key="1">
    <source>
        <dbReference type="SMART" id="SM00860"/>
    </source>
</evidence>
<organism evidence="2 3">
    <name type="scientific">Desmospora activa DSM 45169</name>
    <dbReference type="NCBI Taxonomy" id="1121389"/>
    <lineage>
        <taxon>Bacteria</taxon>
        <taxon>Bacillati</taxon>
        <taxon>Bacillota</taxon>
        <taxon>Bacilli</taxon>
        <taxon>Bacillales</taxon>
        <taxon>Thermoactinomycetaceae</taxon>
        <taxon>Desmospora</taxon>
    </lineage>
</organism>
<dbReference type="Pfam" id="PF14568">
    <property type="entry name" value="SUKH_6"/>
    <property type="match status" value="1"/>
</dbReference>
<evidence type="ECO:0000313" key="2">
    <source>
        <dbReference type="EMBL" id="PTM57549.1"/>
    </source>
</evidence>
<accession>A0A2T4Z6N3</accession>
<name>A0A2T4Z6N3_9BACL</name>
<dbReference type="AlphaFoldDB" id="A0A2T4Z6N3"/>
<dbReference type="Proteomes" id="UP000241639">
    <property type="component" value="Unassembled WGS sequence"/>
</dbReference>
<proteinExistence type="predicted"/>
<dbReference type="SMART" id="SM00860">
    <property type="entry name" value="SMI1_KNR4"/>
    <property type="match status" value="1"/>
</dbReference>